<feature type="domain" description="Acetaldehyde dehydrogenase C-terminal" evidence="1">
    <location>
        <begin position="6"/>
        <end position="154"/>
    </location>
</feature>
<dbReference type="RefSeq" id="WP_085101989.1">
    <property type="nucleotide sequence ID" value="NZ_LQPK01000007.1"/>
</dbReference>
<evidence type="ECO:0000313" key="3">
    <source>
        <dbReference type="Proteomes" id="UP000193801"/>
    </source>
</evidence>
<name>A0ABX3VS04_9MYCO</name>
<reference evidence="2 3" key="1">
    <citation type="journal article" date="2015" name="Emerg. Microbes Infect.">
        <title>Characterization of 17 strains belonging to the Mycobacterium simiae complex and description of Mycobacterium paraense sp. nov.</title>
        <authorList>
            <person name="Fusco da Costa A.R."/>
            <person name="Fedrizzi T."/>
            <person name="Lopes M.L."/>
            <person name="Pecorari M."/>
            <person name="Oliveira da Costa W.L."/>
            <person name="Giacobazzi E."/>
            <person name="da Costa Bahia J.R."/>
            <person name="De Sanctis V."/>
            <person name="Batista Lima K.V."/>
            <person name="Bertorelli R."/>
            <person name="Grottola A."/>
            <person name="Fabio A."/>
            <person name="Mariottini A."/>
            <person name="Ferretti P."/>
            <person name="Di Leva F."/>
            <person name="Fregni Serpini G."/>
            <person name="Tagliazucchi S."/>
            <person name="Rumpianesi F."/>
            <person name="Jousson O."/>
            <person name="Segata N."/>
            <person name="Tortoli E."/>
        </authorList>
    </citation>
    <scope>NUCLEOTIDE SEQUENCE [LARGE SCALE GENOMIC DNA]</scope>
    <source>
        <strain evidence="2 3">FI-07156</strain>
    </source>
</reference>
<gene>
    <name evidence="2" type="ORF">AWB91_11675</name>
</gene>
<dbReference type="Gene3D" id="3.30.360.10">
    <property type="entry name" value="Dihydrodipicolinate Reductase, domain 2"/>
    <property type="match status" value="1"/>
</dbReference>
<dbReference type="CDD" id="cd23933">
    <property type="entry name" value="ALDH_C"/>
    <property type="match status" value="1"/>
</dbReference>
<evidence type="ECO:0000313" key="2">
    <source>
        <dbReference type="EMBL" id="ORW32588.1"/>
    </source>
</evidence>
<dbReference type="InterPro" id="IPR015426">
    <property type="entry name" value="Acetylaldehyde_DH_C"/>
</dbReference>
<proteinExistence type="predicted"/>
<comment type="caution">
    <text evidence="2">The sequence shown here is derived from an EMBL/GenBank/DDBJ whole genome shotgun (WGS) entry which is preliminary data.</text>
</comment>
<keyword evidence="3" id="KW-1185">Reference proteome</keyword>
<dbReference type="EMBL" id="LQPK01000007">
    <property type="protein sequence ID" value="ORW32588.1"/>
    <property type="molecule type" value="Genomic_DNA"/>
</dbReference>
<dbReference type="SUPFAM" id="SSF55347">
    <property type="entry name" value="Glyceraldehyde-3-phosphate dehydrogenase-like, C-terminal domain"/>
    <property type="match status" value="1"/>
</dbReference>
<accession>A0ABX3VS04</accession>
<sequence>MTASGCGGQLTVQIVAAVGKAGIVRYAEVVLSIPAKSAGPEIRASIDELVETAATGLQVDGGAQRGKAVIILNPADPPVPMRNTVYCLVDGEPDRQAIEREILDTIDRIAAHGPSLRLKQDVQFEVFGHDHPLYIPETGRFTGTRVTVLLEVAGPIAVRGIETAGATT</sequence>
<organism evidence="2 3">
    <name type="scientific">Mycobacterium paraense</name>
    <dbReference type="NCBI Taxonomy" id="767916"/>
    <lineage>
        <taxon>Bacteria</taxon>
        <taxon>Bacillati</taxon>
        <taxon>Actinomycetota</taxon>
        <taxon>Actinomycetes</taxon>
        <taxon>Mycobacteriales</taxon>
        <taxon>Mycobacteriaceae</taxon>
        <taxon>Mycobacterium</taxon>
        <taxon>Mycobacterium simiae complex</taxon>
    </lineage>
</organism>
<dbReference type="Pfam" id="PF09290">
    <property type="entry name" value="AcetDehyd-dimer"/>
    <property type="match status" value="1"/>
</dbReference>
<dbReference type="Proteomes" id="UP000193801">
    <property type="component" value="Unassembled WGS sequence"/>
</dbReference>
<evidence type="ECO:0000259" key="1">
    <source>
        <dbReference type="Pfam" id="PF09290"/>
    </source>
</evidence>
<protein>
    <recommendedName>
        <fullName evidence="1">Acetaldehyde dehydrogenase C-terminal domain-containing protein</fullName>
    </recommendedName>
</protein>